<proteinExistence type="predicted"/>
<protein>
    <submittedName>
        <fullName evidence="1">Uncharacterized protein</fullName>
    </submittedName>
</protein>
<name>A0A0E9TZF1_ANGAN</name>
<dbReference type="EMBL" id="GBXM01050459">
    <property type="protein sequence ID" value="JAH58118.1"/>
    <property type="molecule type" value="Transcribed_RNA"/>
</dbReference>
<reference evidence="1" key="1">
    <citation type="submission" date="2014-11" db="EMBL/GenBank/DDBJ databases">
        <authorList>
            <person name="Amaro Gonzalez C."/>
        </authorList>
    </citation>
    <scope>NUCLEOTIDE SEQUENCE</scope>
</reference>
<accession>A0A0E9TZF1</accession>
<dbReference type="AlphaFoldDB" id="A0A0E9TZF1"/>
<reference evidence="1" key="2">
    <citation type="journal article" date="2015" name="Fish Shellfish Immunol.">
        <title>Early steps in the European eel (Anguilla anguilla)-Vibrio vulnificus interaction in the gills: Role of the RtxA13 toxin.</title>
        <authorList>
            <person name="Callol A."/>
            <person name="Pajuelo D."/>
            <person name="Ebbesson L."/>
            <person name="Teles M."/>
            <person name="MacKenzie S."/>
            <person name="Amaro C."/>
        </authorList>
    </citation>
    <scope>NUCLEOTIDE SEQUENCE</scope>
</reference>
<organism evidence="1">
    <name type="scientific">Anguilla anguilla</name>
    <name type="common">European freshwater eel</name>
    <name type="synonym">Muraena anguilla</name>
    <dbReference type="NCBI Taxonomy" id="7936"/>
    <lineage>
        <taxon>Eukaryota</taxon>
        <taxon>Metazoa</taxon>
        <taxon>Chordata</taxon>
        <taxon>Craniata</taxon>
        <taxon>Vertebrata</taxon>
        <taxon>Euteleostomi</taxon>
        <taxon>Actinopterygii</taxon>
        <taxon>Neopterygii</taxon>
        <taxon>Teleostei</taxon>
        <taxon>Anguilliformes</taxon>
        <taxon>Anguillidae</taxon>
        <taxon>Anguilla</taxon>
    </lineage>
</organism>
<sequence>MRKQCEPSSINQINGSKSSEIRLHSADTYHIALITLIRSETDGEFKRKNIQINMLKSRKK</sequence>
<evidence type="ECO:0000313" key="1">
    <source>
        <dbReference type="EMBL" id="JAH58118.1"/>
    </source>
</evidence>